<dbReference type="GO" id="GO:0020037">
    <property type="term" value="F:heme binding"/>
    <property type="evidence" value="ECO:0007669"/>
    <property type="project" value="InterPro"/>
</dbReference>
<sequence>MHCPFSQLSLGDARRGSQAGDQGGPSRQGSLQAAGTALGPHVLEQEDVEDVSTLKLKHLSEAVSLLSDPPRDALRTAVRSLSSQEDWVPLQTPLSRLHEDSPSDYLSDLHLVLRENGADAVARLEEVGSALVHNACLEPGSRQRRALQCLGSDLSEFLTTLDGVHDVLQQGEGVLPATAAKQTDSDQDGAKFVCTRHAASDVEQLQLLFTTPRPAAAHLLVGAIRAIARELHATEADIRLEGAEPASKDGKGGFRYRYIITTRPGPRRGSDAASLLPPPSTKAKDLPIGVSTFCKAFLWHLVLDRSMDMVQLGAGFMRIFGRELLTTGKAFCNYFTLKRPKGLTLSFDAILERVNTPFLLSIKRPPGVVEFKAEDLDIKGQMVFCPESDTLLFVGSPYLDALEGLTGRGLFISDIPLHDATRDVILVGEQARAQDGLRRRMDKLKSSIVETTQAVDAEREKNVSLLHLIFPPHIARRLWLGEQIEAQAHDDVTMLFSDIVGFTSICSTATPIMVINMLQSLYTQFDLFCGMLDVYKVETIGDAYCVAAGLHKESSTHACQMAWMALRMLDACSEHRTHDGQPIRMRIGLHSGTVLAGVVGRKMPRYCLFGHNVTLANKFESGSEPLKVNISPTTYDMLCQHEGFTTEARPRDCLPKGFPDNIPGTCHFILSYRHPGVAPAARLADHVDAARRQLGIGPEFGDEPAAEAAEATAEL</sequence>
<dbReference type="EC" id="4.6.1.2" evidence="2"/>
<organism evidence="12">
    <name type="scientific">Thrips palmi</name>
    <name type="common">Melon thrips</name>
    <dbReference type="NCBI Taxonomy" id="161013"/>
    <lineage>
        <taxon>Eukaryota</taxon>
        <taxon>Metazoa</taxon>
        <taxon>Ecdysozoa</taxon>
        <taxon>Arthropoda</taxon>
        <taxon>Hexapoda</taxon>
        <taxon>Insecta</taxon>
        <taxon>Pterygota</taxon>
        <taxon>Neoptera</taxon>
        <taxon>Paraneoptera</taxon>
        <taxon>Thysanoptera</taxon>
        <taxon>Terebrantia</taxon>
        <taxon>Thripoidea</taxon>
        <taxon>Thripidae</taxon>
        <taxon>Thrips</taxon>
    </lineage>
</organism>
<dbReference type="PROSITE" id="PS50125">
    <property type="entry name" value="GUANYLATE_CYCLASE_2"/>
    <property type="match status" value="1"/>
</dbReference>
<evidence type="ECO:0000256" key="7">
    <source>
        <dbReference type="ARBA" id="ARBA00023293"/>
    </source>
</evidence>
<comment type="subcellular location">
    <subcellularLocation>
        <location evidence="1">Cytoplasm</location>
    </subcellularLocation>
</comment>
<evidence type="ECO:0000256" key="1">
    <source>
        <dbReference type="ARBA" id="ARBA00004496"/>
    </source>
</evidence>
<keyword evidence="5" id="KW-0342">GTP-binding</keyword>
<evidence type="ECO:0000259" key="10">
    <source>
        <dbReference type="PROSITE" id="PS50125"/>
    </source>
</evidence>
<dbReference type="CTD" id="43493"/>
<dbReference type="CDD" id="cd07302">
    <property type="entry name" value="CHD"/>
    <property type="match status" value="1"/>
</dbReference>
<dbReference type="GO" id="GO:0008074">
    <property type="term" value="C:guanylate cyclase complex, soluble"/>
    <property type="evidence" value="ECO:0007669"/>
    <property type="project" value="TreeGrafter"/>
</dbReference>
<keyword evidence="11" id="KW-1185">Reference proteome</keyword>
<dbReference type="FunFam" id="3.30.70.1230:FF:000007">
    <property type="entry name" value="Guanylate cyclase soluble subunit alpha-3"/>
    <property type="match status" value="1"/>
</dbReference>
<dbReference type="InterPro" id="IPR018297">
    <property type="entry name" value="A/G_cyclase_CS"/>
</dbReference>
<evidence type="ECO:0000256" key="8">
    <source>
        <dbReference type="RuleBase" id="RU000405"/>
    </source>
</evidence>
<dbReference type="InterPro" id="IPR001054">
    <property type="entry name" value="A/G_cyclase"/>
</dbReference>
<feature type="compositionally biased region" description="Low complexity" evidence="9">
    <location>
        <begin position="706"/>
        <end position="715"/>
    </location>
</feature>
<dbReference type="InterPro" id="IPR029787">
    <property type="entry name" value="Nucleotide_cyclase"/>
</dbReference>
<dbReference type="Proteomes" id="UP000515158">
    <property type="component" value="Unplaced"/>
</dbReference>
<evidence type="ECO:0000313" key="11">
    <source>
        <dbReference type="Proteomes" id="UP000515158"/>
    </source>
</evidence>
<accession>A0A6P9A099</accession>
<dbReference type="Pfam" id="PF00211">
    <property type="entry name" value="Guanylate_cyc"/>
    <property type="match status" value="1"/>
</dbReference>
<dbReference type="GO" id="GO:0004383">
    <property type="term" value="F:guanylate cyclase activity"/>
    <property type="evidence" value="ECO:0007669"/>
    <property type="project" value="UniProtKB-EC"/>
</dbReference>
<dbReference type="GeneID" id="117651151"/>
<keyword evidence="7" id="KW-0141">cGMP biosynthesis</keyword>
<dbReference type="InterPro" id="IPR011645">
    <property type="entry name" value="HNOB_dom_associated"/>
</dbReference>
<feature type="region of interest" description="Disordered" evidence="9">
    <location>
        <begin position="696"/>
        <end position="715"/>
    </location>
</feature>
<evidence type="ECO:0000256" key="2">
    <source>
        <dbReference type="ARBA" id="ARBA00012202"/>
    </source>
</evidence>
<evidence type="ECO:0000256" key="4">
    <source>
        <dbReference type="ARBA" id="ARBA00022741"/>
    </source>
</evidence>
<dbReference type="GO" id="GO:0070482">
    <property type="term" value="P:response to oxygen levels"/>
    <property type="evidence" value="ECO:0007669"/>
    <property type="project" value="TreeGrafter"/>
</dbReference>
<dbReference type="InterPro" id="IPR038158">
    <property type="entry name" value="H-NOX_domain_sf"/>
</dbReference>
<gene>
    <name evidence="12" type="primary">LOC117651151</name>
</gene>
<dbReference type="GO" id="GO:0005525">
    <property type="term" value="F:GTP binding"/>
    <property type="evidence" value="ECO:0007669"/>
    <property type="project" value="UniProtKB-KW"/>
</dbReference>
<dbReference type="PROSITE" id="PS00452">
    <property type="entry name" value="GUANYLATE_CYCLASE_1"/>
    <property type="match status" value="1"/>
</dbReference>
<dbReference type="KEGG" id="tpal:117651151"/>
<dbReference type="SUPFAM" id="SSF55073">
    <property type="entry name" value="Nucleotide cyclase"/>
    <property type="match status" value="1"/>
</dbReference>
<evidence type="ECO:0000256" key="5">
    <source>
        <dbReference type="ARBA" id="ARBA00023134"/>
    </source>
</evidence>
<feature type="region of interest" description="Disordered" evidence="9">
    <location>
        <begin position="1"/>
        <end position="33"/>
    </location>
</feature>
<dbReference type="Gene3D" id="3.30.450.260">
    <property type="entry name" value="Haem NO binding associated domain"/>
    <property type="match status" value="1"/>
</dbReference>
<evidence type="ECO:0000256" key="6">
    <source>
        <dbReference type="ARBA" id="ARBA00023239"/>
    </source>
</evidence>
<evidence type="ECO:0000313" key="12">
    <source>
        <dbReference type="RefSeq" id="XP_034250845.1"/>
    </source>
</evidence>
<dbReference type="AlphaFoldDB" id="A0A6P9A099"/>
<dbReference type="Gene3D" id="3.90.1520.10">
    <property type="entry name" value="H-NOX domain"/>
    <property type="match status" value="1"/>
</dbReference>
<comment type="similarity">
    <text evidence="8">Belongs to the adenylyl cyclase class-4/guanylyl cyclase family.</text>
</comment>
<dbReference type="FunCoup" id="A0A6P9A099">
    <property type="interactions" value="192"/>
</dbReference>
<proteinExistence type="inferred from homology"/>
<dbReference type="InParanoid" id="A0A6P9A099"/>
<evidence type="ECO:0000256" key="3">
    <source>
        <dbReference type="ARBA" id="ARBA00022490"/>
    </source>
</evidence>
<dbReference type="PANTHER" id="PTHR45655:SF6">
    <property type="entry name" value="HEAD-SPECIFIC GUANYLATE CYCLASE"/>
    <property type="match status" value="1"/>
</dbReference>
<dbReference type="RefSeq" id="XP_034250845.1">
    <property type="nucleotide sequence ID" value="XM_034394954.1"/>
</dbReference>
<dbReference type="OrthoDB" id="6127067at2759"/>
<feature type="domain" description="Guanylate cyclase" evidence="10">
    <location>
        <begin position="493"/>
        <end position="620"/>
    </location>
</feature>
<dbReference type="SMART" id="SM00044">
    <property type="entry name" value="CYCc"/>
    <property type="match status" value="1"/>
</dbReference>
<dbReference type="PANTHER" id="PTHR45655">
    <property type="entry name" value="GUANYLATE CYCLASE SOLUBLE SUBUNIT BETA-2"/>
    <property type="match status" value="1"/>
</dbReference>
<dbReference type="Gene3D" id="6.10.250.780">
    <property type="match status" value="1"/>
</dbReference>
<dbReference type="GO" id="GO:0019934">
    <property type="term" value="P:cGMP-mediated signaling"/>
    <property type="evidence" value="ECO:0007669"/>
    <property type="project" value="TreeGrafter"/>
</dbReference>
<reference evidence="12" key="1">
    <citation type="submission" date="2025-08" db="UniProtKB">
        <authorList>
            <consortium name="RefSeq"/>
        </authorList>
    </citation>
    <scope>IDENTIFICATION</scope>
    <source>
        <tissue evidence="12">Total insect</tissue>
    </source>
</reference>
<dbReference type="Gene3D" id="3.30.70.1230">
    <property type="entry name" value="Nucleotide cyclase"/>
    <property type="match status" value="1"/>
</dbReference>
<name>A0A6P9A099_THRPL</name>
<keyword evidence="4" id="KW-0547">Nucleotide-binding</keyword>
<dbReference type="InterPro" id="IPR042463">
    <property type="entry name" value="HNOB_dom_associated_sf"/>
</dbReference>
<keyword evidence="6 8" id="KW-0456">Lyase</keyword>
<keyword evidence="3" id="KW-0963">Cytoplasm</keyword>
<protein>
    <recommendedName>
        <fullName evidence="2">guanylate cyclase</fullName>
        <ecNumber evidence="2">4.6.1.2</ecNumber>
    </recommendedName>
</protein>
<dbReference type="Pfam" id="PF07701">
    <property type="entry name" value="HNOBA"/>
    <property type="match status" value="1"/>
</dbReference>
<evidence type="ECO:0000256" key="9">
    <source>
        <dbReference type="SAM" id="MobiDB-lite"/>
    </source>
</evidence>